<comment type="caution">
    <text evidence="1">The sequence shown here is derived from an EMBL/GenBank/DDBJ whole genome shotgun (WGS) entry which is preliminary data.</text>
</comment>
<dbReference type="EMBL" id="CAMAPF010000051">
    <property type="protein sequence ID" value="CAH9085426.1"/>
    <property type="molecule type" value="Genomic_DNA"/>
</dbReference>
<dbReference type="AlphaFoldDB" id="A0AAV0CXL9"/>
<protein>
    <submittedName>
        <fullName evidence="1">Uncharacterized protein</fullName>
    </submittedName>
</protein>
<evidence type="ECO:0000313" key="1">
    <source>
        <dbReference type="EMBL" id="CAH9085426.1"/>
    </source>
</evidence>
<gene>
    <name evidence="1" type="ORF">CEPIT_LOCUS9266</name>
</gene>
<reference evidence="1" key="1">
    <citation type="submission" date="2022-07" db="EMBL/GenBank/DDBJ databases">
        <authorList>
            <person name="Macas J."/>
            <person name="Novak P."/>
            <person name="Neumann P."/>
        </authorList>
    </citation>
    <scope>NUCLEOTIDE SEQUENCE</scope>
</reference>
<proteinExistence type="predicted"/>
<evidence type="ECO:0000313" key="2">
    <source>
        <dbReference type="Proteomes" id="UP001152523"/>
    </source>
</evidence>
<name>A0AAV0CXL9_9ASTE</name>
<organism evidence="1 2">
    <name type="scientific">Cuscuta epithymum</name>
    <dbReference type="NCBI Taxonomy" id="186058"/>
    <lineage>
        <taxon>Eukaryota</taxon>
        <taxon>Viridiplantae</taxon>
        <taxon>Streptophyta</taxon>
        <taxon>Embryophyta</taxon>
        <taxon>Tracheophyta</taxon>
        <taxon>Spermatophyta</taxon>
        <taxon>Magnoliopsida</taxon>
        <taxon>eudicotyledons</taxon>
        <taxon>Gunneridae</taxon>
        <taxon>Pentapetalae</taxon>
        <taxon>asterids</taxon>
        <taxon>lamiids</taxon>
        <taxon>Solanales</taxon>
        <taxon>Convolvulaceae</taxon>
        <taxon>Cuscuteae</taxon>
        <taxon>Cuscuta</taxon>
        <taxon>Cuscuta subgen. Cuscuta</taxon>
    </lineage>
</organism>
<dbReference type="Proteomes" id="UP001152523">
    <property type="component" value="Unassembled WGS sequence"/>
</dbReference>
<sequence length="341" mass="40473">MEENEEYDFLDLQEEIETNVLFPQEFDFGSVCPCDDCHQKIKMLKKFEEEIHDKRELVRVDRNSKIYICNICTHKQKLDHGTYLASSSRWAIKMLRLLHHNLKIVSKKGGITSILQKDKLEEEMEYIDDLTVNLIFDHLISRPADASDAGNVVKENDDILPLALRISRMRYHYENTKFKDVTDHIFNQLEEIEKAHEHDMKCAQAEKKPLDPIISQMHIEKQIRLVKTLPLNEMYHEALKLVKEISPFDERSIWLGKAYNDIMATLSDMITVRFEFWLRYQSASPTRKDHALSGLKDTLEILWKKATLFNDRWEKDHAPYFTTYERKYSHPKRQRTNEKDV</sequence>
<accession>A0AAV0CXL9</accession>
<keyword evidence="2" id="KW-1185">Reference proteome</keyword>